<dbReference type="Gene3D" id="2.160.10.10">
    <property type="entry name" value="Hexapeptide repeat proteins"/>
    <property type="match status" value="1"/>
</dbReference>
<keyword evidence="1" id="KW-0808">Transferase</keyword>
<keyword evidence="2" id="KW-1185">Reference proteome</keyword>
<evidence type="ECO:0000313" key="2">
    <source>
        <dbReference type="Proteomes" id="UP000192418"/>
    </source>
</evidence>
<protein>
    <submittedName>
        <fullName evidence="1">Serine acetyltransferase</fullName>
    </submittedName>
</protein>
<dbReference type="InterPro" id="IPR001451">
    <property type="entry name" value="Hexapep"/>
</dbReference>
<dbReference type="InterPro" id="IPR011004">
    <property type="entry name" value="Trimer_LpxA-like_sf"/>
</dbReference>
<dbReference type="GO" id="GO:0016740">
    <property type="term" value="F:transferase activity"/>
    <property type="evidence" value="ECO:0007669"/>
    <property type="project" value="UniProtKB-KW"/>
</dbReference>
<sequence length="210" mass="23358">MEICDGGSGDLLGTVQKISETMKNNSIRKLCELLEKDLEVYSSFPGQCVGTQKWLTALQSRGFWAVAVFRYGYWLNHEAQWEKKGLCWNLLKLLFHFANYVIRSATKIMIGEMSVIGPGLFLSNRGEIVMGVQKMGNHCIVDTRVTIGMGEDQVPPEIGDNVCIESDTVVYGNIQIGNRVHIHAGTVLSKNVPDDRVVRGNPGRIQKNTS</sequence>
<organism evidence="1 2">
    <name type="scientific">Desulfocicer vacuolatum DSM 3385</name>
    <dbReference type="NCBI Taxonomy" id="1121400"/>
    <lineage>
        <taxon>Bacteria</taxon>
        <taxon>Pseudomonadati</taxon>
        <taxon>Thermodesulfobacteriota</taxon>
        <taxon>Desulfobacteria</taxon>
        <taxon>Desulfobacterales</taxon>
        <taxon>Desulfobacteraceae</taxon>
        <taxon>Desulfocicer</taxon>
    </lineage>
</organism>
<dbReference type="STRING" id="1121400.SAMN02746065_10385"/>
<dbReference type="PANTHER" id="PTHR42811">
    <property type="entry name" value="SERINE ACETYLTRANSFERASE"/>
    <property type="match status" value="1"/>
</dbReference>
<dbReference type="Proteomes" id="UP000192418">
    <property type="component" value="Unassembled WGS sequence"/>
</dbReference>
<accession>A0A1W1ZQ05</accession>
<name>A0A1W1ZQ05_9BACT</name>
<dbReference type="EMBL" id="FWXY01000003">
    <property type="protein sequence ID" value="SMC50343.1"/>
    <property type="molecule type" value="Genomic_DNA"/>
</dbReference>
<reference evidence="1 2" key="1">
    <citation type="submission" date="2017-04" db="EMBL/GenBank/DDBJ databases">
        <authorList>
            <person name="Afonso C.L."/>
            <person name="Miller P.J."/>
            <person name="Scott M.A."/>
            <person name="Spackman E."/>
            <person name="Goraichik I."/>
            <person name="Dimitrov K.M."/>
            <person name="Suarez D.L."/>
            <person name="Swayne D.E."/>
        </authorList>
    </citation>
    <scope>NUCLEOTIDE SEQUENCE [LARGE SCALE GENOMIC DNA]</scope>
    <source>
        <strain evidence="1 2">DSM 3385</strain>
    </source>
</reference>
<dbReference type="Pfam" id="PF00132">
    <property type="entry name" value="Hexapep"/>
    <property type="match status" value="1"/>
</dbReference>
<dbReference type="SUPFAM" id="SSF51161">
    <property type="entry name" value="Trimeric LpxA-like enzymes"/>
    <property type="match status" value="1"/>
</dbReference>
<gene>
    <name evidence="1" type="ORF">SAMN02746065_10385</name>
</gene>
<evidence type="ECO:0000313" key="1">
    <source>
        <dbReference type="EMBL" id="SMC50343.1"/>
    </source>
</evidence>
<dbReference type="AlphaFoldDB" id="A0A1W1ZQ05"/>
<proteinExistence type="predicted"/>